<feature type="region of interest" description="Disordered" evidence="1">
    <location>
        <begin position="143"/>
        <end position="194"/>
    </location>
</feature>
<name>A0A0R2FWD2_9LACO</name>
<keyword evidence="2" id="KW-1133">Transmembrane helix</keyword>
<keyword evidence="5" id="KW-1185">Reference proteome</keyword>
<dbReference type="InterPro" id="IPR050400">
    <property type="entry name" value="Bact_Cytoskel_RodZ"/>
</dbReference>
<gene>
    <name evidence="3" type="ORF">IV38_GL001463</name>
    <name evidence="4" type="ORF">IV40_GL001250</name>
</gene>
<accession>A0A0R2FWD2</accession>
<reference evidence="5 6" key="1">
    <citation type="journal article" date="2015" name="Genome Announc.">
        <title>Expanding the biotechnology potential of lactobacilli through comparative genomics of 213 strains and associated genera.</title>
        <authorList>
            <person name="Sun Z."/>
            <person name="Harris H.M."/>
            <person name="McCann A."/>
            <person name="Guo C."/>
            <person name="Argimon S."/>
            <person name="Zhang W."/>
            <person name="Yang X."/>
            <person name="Jeffery I.B."/>
            <person name="Cooney J.C."/>
            <person name="Kagawa T.F."/>
            <person name="Liu W."/>
            <person name="Song Y."/>
            <person name="Salvetti E."/>
            <person name="Wrobel A."/>
            <person name="Rasinkangas P."/>
            <person name="Parkhill J."/>
            <person name="Rea M.C."/>
            <person name="O'Sullivan O."/>
            <person name="Ritari J."/>
            <person name="Douillard F.P."/>
            <person name="Paul Ross R."/>
            <person name="Yang R."/>
            <person name="Briner A.E."/>
            <person name="Felis G.E."/>
            <person name="de Vos W.M."/>
            <person name="Barrangou R."/>
            <person name="Klaenhammer T.R."/>
            <person name="Caufield P.W."/>
            <person name="Cui Y."/>
            <person name="Zhang H."/>
            <person name="O'Toole P.W."/>
        </authorList>
    </citation>
    <scope>NUCLEOTIDE SEQUENCE [LARGE SCALE GENOMIC DNA]</scope>
    <source>
        <strain evidence="3 6">ATCC BAA-66</strain>
        <strain evidence="4 5">DSM 13344</strain>
    </source>
</reference>
<keyword evidence="2" id="KW-0472">Membrane</keyword>
<dbReference type="Pfam" id="PF13413">
    <property type="entry name" value="HTH_25"/>
    <property type="match status" value="1"/>
</dbReference>
<dbReference type="EMBL" id="JQAZ01000003">
    <property type="protein sequence ID" value="KRN31963.1"/>
    <property type="molecule type" value="Genomic_DNA"/>
</dbReference>
<proteinExistence type="predicted"/>
<organism evidence="4 5">
    <name type="scientific">Lactobacillus selangorensis</name>
    <dbReference type="NCBI Taxonomy" id="81857"/>
    <lineage>
        <taxon>Bacteria</taxon>
        <taxon>Bacillati</taxon>
        <taxon>Bacillota</taxon>
        <taxon>Bacilli</taxon>
        <taxon>Lactobacillales</taxon>
        <taxon>Lactobacillaceae</taxon>
        <taxon>Lactobacillus</taxon>
    </lineage>
</organism>
<dbReference type="EMBL" id="JQAT01000003">
    <property type="protein sequence ID" value="KRN28462.1"/>
    <property type="molecule type" value="Genomic_DNA"/>
</dbReference>
<comment type="caution">
    <text evidence="4">The sequence shown here is derived from an EMBL/GenBank/DDBJ whole genome shotgun (WGS) entry which is preliminary data.</text>
</comment>
<evidence type="ECO:0000313" key="4">
    <source>
        <dbReference type="EMBL" id="KRN31963.1"/>
    </source>
</evidence>
<dbReference type="Gene3D" id="1.10.260.40">
    <property type="entry name" value="lambda repressor-like DNA-binding domains"/>
    <property type="match status" value="1"/>
</dbReference>
<dbReference type="Proteomes" id="UP000051751">
    <property type="component" value="Unassembled WGS sequence"/>
</dbReference>
<dbReference type="PANTHER" id="PTHR34475:SF1">
    <property type="entry name" value="CYTOSKELETON PROTEIN RODZ"/>
    <property type="match status" value="1"/>
</dbReference>
<dbReference type="Proteomes" id="UP000051645">
    <property type="component" value="Unassembled WGS sequence"/>
</dbReference>
<dbReference type="GO" id="GO:0003677">
    <property type="term" value="F:DNA binding"/>
    <property type="evidence" value="ECO:0007669"/>
    <property type="project" value="InterPro"/>
</dbReference>
<evidence type="ECO:0000313" key="3">
    <source>
        <dbReference type="EMBL" id="KRN28462.1"/>
    </source>
</evidence>
<dbReference type="PANTHER" id="PTHR34475">
    <property type="match status" value="1"/>
</dbReference>
<evidence type="ECO:0000256" key="1">
    <source>
        <dbReference type="SAM" id="MobiDB-lite"/>
    </source>
</evidence>
<dbReference type="STRING" id="81857.IV38_GL001463"/>
<feature type="compositionally biased region" description="Low complexity" evidence="1">
    <location>
        <begin position="169"/>
        <end position="194"/>
    </location>
</feature>
<feature type="transmembrane region" description="Helical" evidence="2">
    <location>
        <begin position="115"/>
        <end position="135"/>
    </location>
</feature>
<dbReference type="PATRIC" id="fig|81857.3.peg.1472"/>
<keyword evidence="2" id="KW-0812">Transmembrane</keyword>
<dbReference type="AlphaFoldDB" id="A0A0R2FWD2"/>
<evidence type="ECO:0000256" key="2">
    <source>
        <dbReference type="SAM" id="Phobius"/>
    </source>
</evidence>
<dbReference type="InterPro" id="IPR010982">
    <property type="entry name" value="Lambda_DNA-bd_dom_sf"/>
</dbReference>
<evidence type="ECO:0008006" key="7">
    <source>
        <dbReference type="Google" id="ProtNLM"/>
    </source>
</evidence>
<evidence type="ECO:0000313" key="6">
    <source>
        <dbReference type="Proteomes" id="UP000051751"/>
    </source>
</evidence>
<sequence length="304" mass="33461">MNEKMSNIGEELRDARIKKGYTLDDLQQITKIQKRYLIAIEEEKFDELPGDFYVRAFIKQYADTVGLDGNELLEQYQENVPQTDPQKYVDQSVSEQTRTSKATTNTWWFRLEQRLPQIIIVFLVVVLIGAIYAFMLHKRSENKPTIPDNGAKVTVSTNASAKKRESISRAKASSSKMAASAKKKSSTSTKKLAVKQTAKSGNTQAYTITNLPTDKDSQLVISAKNNGSAWITVTLDDATSATYTGEVTTSASHTVTIPKATKKIVLTSGNLANTGLKLNETDVALTADSTANSSEKTTITFSVK</sequence>
<evidence type="ECO:0000313" key="5">
    <source>
        <dbReference type="Proteomes" id="UP000051645"/>
    </source>
</evidence>
<dbReference type="SUPFAM" id="SSF47413">
    <property type="entry name" value="lambda repressor-like DNA-binding domains"/>
    <property type="match status" value="1"/>
</dbReference>
<protein>
    <recommendedName>
        <fullName evidence="7">DUF4115 domain-containing protein</fullName>
    </recommendedName>
</protein>